<reference evidence="2 3" key="1">
    <citation type="submission" date="2017-01" db="EMBL/GenBank/DDBJ databases">
        <authorList>
            <person name="Varghese N."/>
            <person name="Submissions S."/>
        </authorList>
    </citation>
    <scope>NUCLEOTIDE SEQUENCE [LARGE SCALE GENOMIC DNA]</scope>
    <source>
        <strain evidence="2 3">DSM 22782</strain>
    </source>
</reference>
<dbReference type="InterPro" id="IPR013560">
    <property type="entry name" value="DUF1722"/>
</dbReference>
<keyword evidence="3" id="KW-1185">Reference proteome</keyword>
<dbReference type="PANTHER" id="PTHR30087:SF1">
    <property type="entry name" value="HYPOTHETICAL CYTOSOLIC PROTEIN"/>
    <property type="match status" value="1"/>
</dbReference>
<dbReference type="Proteomes" id="UP000199777">
    <property type="component" value="Unassembled WGS sequence"/>
</dbReference>
<evidence type="ECO:0000313" key="2">
    <source>
        <dbReference type="EMBL" id="SIS81431.1"/>
    </source>
</evidence>
<evidence type="ECO:0000313" key="3">
    <source>
        <dbReference type="Proteomes" id="UP000199777"/>
    </source>
</evidence>
<gene>
    <name evidence="2" type="ORF">SAMN05421758_106118</name>
</gene>
<dbReference type="RefSeq" id="WP_084193893.1">
    <property type="nucleotide sequence ID" value="NZ_FTOK01000006.1"/>
</dbReference>
<feature type="domain" description="DUF1722" evidence="1">
    <location>
        <begin position="115"/>
        <end position="231"/>
    </location>
</feature>
<dbReference type="PANTHER" id="PTHR30087">
    <property type="entry name" value="INNER MEMBRANE PROTEIN"/>
    <property type="match status" value="1"/>
</dbReference>
<organism evidence="2 3">
    <name type="scientific">Salimicrobium salexigens</name>
    <dbReference type="NCBI Taxonomy" id="908941"/>
    <lineage>
        <taxon>Bacteria</taxon>
        <taxon>Bacillati</taxon>
        <taxon>Bacillota</taxon>
        <taxon>Bacilli</taxon>
        <taxon>Bacillales</taxon>
        <taxon>Bacillaceae</taxon>
        <taxon>Salimicrobium</taxon>
    </lineage>
</organism>
<sequence length="235" mass="27771">MTAFMLFDGYDGESFFVDRIFRKKGESDVDYKQKPAIYIERDVDISREYLHRLEEYVNITGNRHADGSSSASFLIHASLEDLDDFWTKMFTLHRLRKVFEQESKRRLFDFQSDHKYLLMAYSPGIQKQMGRLLARGRETPFFELAEDYRQLLEKAVETPPTRARHVNACEHIAGHVKRQLSEEEKELLQRKLKQFVDGAISLDEVRALLKDFGHKYEDDYVLSQAYLYPHPFVFV</sequence>
<comment type="caution">
    <text evidence="2">The sequence shown here is derived from an EMBL/GenBank/DDBJ whole genome shotgun (WGS) entry which is preliminary data.</text>
</comment>
<proteinExistence type="predicted"/>
<accession>A0ABY1KVA6</accession>
<dbReference type="EMBL" id="FTOK01000006">
    <property type="protein sequence ID" value="SIS81431.1"/>
    <property type="molecule type" value="Genomic_DNA"/>
</dbReference>
<dbReference type="Pfam" id="PF08349">
    <property type="entry name" value="DUF1722"/>
    <property type="match status" value="1"/>
</dbReference>
<evidence type="ECO:0000259" key="1">
    <source>
        <dbReference type="Pfam" id="PF08349"/>
    </source>
</evidence>
<protein>
    <submittedName>
        <fullName evidence="2">Uncharacterized conserved protein YbgA, DUF1722 family</fullName>
    </submittedName>
</protein>
<name>A0ABY1KVA6_9BACI</name>